<protein>
    <recommendedName>
        <fullName evidence="2">Gliding motility protein GldN</fullName>
    </recommendedName>
</protein>
<sequence>MKKISLILLVVISLFSANLFAQVLDAPEEGPRDSFYEKISFNQRKPFNFPYVREADVVWQWRIWRVIDFREKQNQVFYYPTQPDQGRVNLFYALEQAINEGKIKVYGDDEFKQEIDWATQKELYSRVDETTVDSVDIDGTEFQVTKKVPIPLNPDDIKTLRIKENWFIDKQRTVQDVRIAGFSPIYYQVKEEGAPPITIPLFWVRYDDPEVRELLANTEVYNFKNDAQRRSYDDIFLKRMFSSYIIKESNVYGLRTISNYTTGDEALRESDNLKDKIFDYEEDMWEY</sequence>
<dbReference type="EMBL" id="VSSQ01000051">
    <property type="protein sequence ID" value="MPL70150.1"/>
    <property type="molecule type" value="Genomic_DNA"/>
</dbReference>
<evidence type="ECO:0000313" key="1">
    <source>
        <dbReference type="EMBL" id="MPL70150.1"/>
    </source>
</evidence>
<organism evidence="1">
    <name type="scientific">bioreactor metagenome</name>
    <dbReference type="NCBI Taxonomy" id="1076179"/>
    <lineage>
        <taxon>unclassified sequences</taxon>
        <taxon>metagenomes</taxon>
        <taxon>ecological metagenomes</taxon>
    </lineage>
</organism>
<dbReference type="InterPro" id="IPR019847">
    <property type="entry name" value="Gliding_motility_assoc_GldN"/>
</dbReference>
<evidence type="ECO:0008006" key="2">
    <source>
        <dbReference type="Google" id="ProtNLM"/>
    </source>
</evidence>
<reference evidence="1" key="1">
    <citation type="submission" date="2019-08" db="EMBL/GenBank/DDBJ databases">
        <authorList>
            <person name="Kucharzyk K."/>
            <person name="Murdoch R.W."/>
            <person name="Higgins S."/>
            <person name="Loffler F."/>
        </authorList>
    </citation>
    <scope>NUCLEOTIDE SEQUENCE</scope>
</reference>
<comment type="caution">
    <text evidence="1">The sequence shown here is derived from an EMBL/GenBank/DDBJ whole genome shotgun (WGS) entry which is preliminary data.</text>
</comment>
<proteinExistence type="predicted"/>
<dbReference type="Pfam" id="PF19841">
    <property type="entry name" value="GldN"/>
    <property type="match status" value="1"/>
</dbReference>
<accession>A0A644TTD5</accession>
<gene>
    <name evidence="1" type="ORF">SDC9_15903</name>
</gene>
<dbReference type="AlphaFoldDB" id="A0A644TTD5"/>
<dbReference type="NCBIfam" id="TIGR03523">
    <property type="entry name" value="GldN"/>
    <property type="match status" value="1"/>
</dbReference>
<name>A0A644TTD5_9ZZZZ</name>